<gene>
    <name evidence="6" type="primary">AUGUSTUS-3.0.2_32218</name>
    <name evidence="6" type="ORF">TcasGA2_TC032218</name>
</gene>
<feature type="transmembrane region" description="Helical" evidence="5">
    <location>
        <begin position="921"/>
        <end position="940"/>
    </location>
</feature>
<dbReference type="SUPFAM" id="SSF103473">
    <property type="entry name" value="MFS general substrate transporter"/>
    <property type="match status" value="2"/>
</dbReference>
<feature type="non-terminal residue" evidence="6">
    <location>
        <position position="1"/>
    </location>
</feature>
<keyword evidence="4 5" id="KW-0472">Membrane</keyword>
<accession>A0A139WN96</accession>
<evidence type="ECO:0000313" key="7">
    <source>
        <dbReference type="Proteomes" id="UP000007266"/>
    </source>
</evidence>
<dbReference type="EMBL" id="KQ971312">
    <property type="protein sequence ID" value="KYB29363.1"/>
    <property type="molecule type" value="Genomic_DNA"/>
</dbReference>
<evidence type="ECO:0000256" key="1">
    <source>
        <dbReference type="ARBA" id="ARBA00004141"/>
    </source>
</evidence>
<feature type="transmembrane region" description="Helical" evidence="5">
    <location>
        <begin position="827"/>
        <end position="846"/>
    </location>
</feature>
<keyword evidence="7" id="KW-1185">Reference proteome</keyword>
<reference evidence="6 7" key="1">
    <citation type="journal article" date="2008" name="Nature">
        <title>The genome of the model beetle and pest Tribolium castaneum.</title>
        <authorList>
            <consortium name="Tribolium Genome Sequencing Consortium"/>
            <person name="Richards S."/>
            <person name="Gibbs R.A."/>
            <person name="Weinstock G.M."/>
            <person name="Brown S.J."/>
            <person name="Denell R."/>
            <person name="Beeman R.W."/>
            <person name="Gibbs R."/>
            <person name="Beeman R.W."/>
            <person name="Brown S.J."/>
            <person name="Bucher G."/>
            <person name="Friedrich M."/>
            <person name="Grimmelikhuijzen C.J."/>
            <person name="Klingler M."/>
            <person name="Lorenzen M."/>
            <person name="Richards S."/>
            <person name="Roth S."/>
            <person name="Schroder R."/>
            <person name="Tautz D."/>
            <person name="Zdobnov E.M."/>
            <person name="Muzny D."/>
            <person name="Gibbs R.A."/>
            <person name="Weinstock G.M."/>
            <person name="Attaway T."/>
            <person name="Bell S."/>
            <person name="Buhay C.J."/>
            <person name="Chandrabose M.N."/>
            <person name="Chavez D."/>
            <person name="Clerk-Blankenburg K.P."/>
            <person name="Cree A."/>
            <person name="Dao M."/>
            <person name="Davis C."/>
            <person name="Chacko J."/>
            <person name="Dinh H."/>
            <person name="Dugan-Rocha S."/>
            <person name="Fowler G."/>
            <person name="Garner T.T."/>
            <person name="Garnes J."/>
            <person name="Gnirke A."/>
            <person name="Hawes A."/>
            <person name="Hernandez J."/>
            <person name="Hines S."/>
            <person name="Holder M."/>
            <person name="Hume J."/>
            <person name="Jhangiani S.N."/>
            <person name="Joshi V."/>
            <person name="Khan Z.M."/>
            <person name="Jackson L."/>
            <person name="Kovar C."/>
            <person name="Kowis A."/>
            <person name="Lee S."/>
            <person name="Lewis L.R."/>
            <person name="Margolis J."/>
            <person name="Morgan M."/>
            <person name="Nazareth L.V."/>
            <person name="Nguyen N."/>
            <person name="Okwuonu G."/>
            <person name="Parker D."/>
            <person name="Richards S."/>
            <person name="Ruiz S.J."/>
            <person name="Santibanez J."/>
            <person name="Savard J."/>
            <person name="Scherer S.E."/>
            <person name="Schneider B."/>
            <person name="Sodergren E."/>
            <person name="Tautz D."/>
            <person name="Vattahil S."/>
            <person name="Villasana D."/>
            <person name="White C.S."/>
            <person name="Wright R."/>
            <person name="Park Y."/>
            <person name="Beeman R.W."/>
            <person name="Lord J."/>
            <person name="Oppert B."/>
            <person name="Lorenzen M."/>
            <person name="Brown S."/>
            <person name="Wang L."/>
            <person name="Savard J."/>
            <person name="Tautz D."/>
            <person name="Richards S."/>
            <person name="Weinstock G."/>
            <person name="Gibbs R.A."/>
            <person name="Liu Y."/>
            <person name="Worley K."/>
            <person name="Weinstock G."/>
            <person name="Elsik C.G."/>
            <person name="Reese J.T."/>
            <person name="Elhaik E."/>
            <person name="Landan G."/>
            <person name="Graur D."/>
            <person name="Arensburger P."/>
            <person name="Atkinson P."/>
            <person name="Beeman R.W."/>
            <person name="Beidler J."/>
            <person name="Brown S.J."/>
            <person name="Demuth J.P."/>
            <person name="Drury D.W."/>
            <person name="Du Y.Z."/>
            <person name="Fujiwara H."/>
            <person name="Lorenzen M."/>
            <person name="Maselli V."/>
            <person name="Osanai M."/>
            <person name="Park Y."/>
            <person name="Robertson H.M."/>
            <person name="Tu Z."/>
            <person name="Wang J.J."/>
            <person name="Wang S."/>
            <person name="Richards S."/>
            <person name="Song H."/>
            <person name="Zhang L."/>
            <person name="Sodergren E."/>
            <person name="Werner D."/>
            <person name="Stanke M."/>
            <person name="Morgenstern B."/>
            <person name="Solovyev V."/>
            <person name="Kosarev P."/>
            <person name="Brown G."/>
            <person name="Chen H.C."/>
            <person name="Ermolaeva O."/>
            <person name="Hlavina W."/>
            <person name="Kapustin Y."/>
            <person name="Kiryutin B."/>
            <person name="Kitts P."/>
            <person name="Maglott D."/>
            <person name="Pruitt K."/>
            <person name="Sapojnikov V."/>
            <person name="Souvorov A."/>
            <person name="Mackey A.J."/>
            <person name="Waterhouse R.M."/>
            <person name="Wyder S."/>
            <person name="Zdobnov E.M."/>
            <person name="Zdobnov E.M."/>
            <person name="Wyder S."/>
            <person name="Kriventseva E.V."/>
            <person name="Kadowaki T."/>
            <person name="Bork P."/>
            <person name="Aranda M."/>
            <person name="Bao R."/>
            <person name="Beermann A."/>
            <person name="Berns N."/>
            <person name="Bolognesi R."/>
            <person name="Bonneton F."/>
            <person name="Bopp D."/>
            <person name="Brown S.J."/>
            <person name="Bucher G."/>
            <person name="Butts T."/>
            <person name="Chaumot A."/>
            <person name="Denell R.E."/>
            <person name="Ferrier D.E."/>
            <person name="Friedrich M."/>
            <person name="Gordon C.M."/>
            <person name="Jindra M."/>
            <person name="Klingler M."/>
            <person name="Lan Q."/>
            <person name="Lattorff H.M."/>
            <person name="Laudet V."/>
            <person name="von Levetsow C."/>
            <person name="Liu Z."/>
            <person name="Lutz R."/>
            <person name="Lynch J.A."/>
            <person name="da Fonseca R.N."/>
            <person name="Posnien N."/>
            <person name="Reuter R."/>
            <person name="Roth S."/>
            <person name="Savard J."/>
            <person name="Schinko J.B."/>
            <person name="Schmitt C."/>
            <person name="Schoppmeier M."/>
            <person name="Schroder R."/>
            <person name="Shippy T.D."/>
            <person name="Simonnet F."/>
            <person name="Marques-Souza H."/>
            <person name="Tautz D."/>
            <person name="Tomoyasu Y."/>
            <person name="Trauner J."/>
            <person name="Van der Zee M."/>
            <person name="Vervoort M."/>
            <person name="Wittkopp N."/>
            <person name="Wimmer E.A."/>
            <person name="Yang X."/>
            <person name="Jones A.K."/>
            <person name="Sattelle D.B."/>
            <person name="Ebert P.R."/>
            <person name="Nelson D."/>
            <person name="Scott J.G."/>
            <person name="Beeman R.W."/>
            <person name="Muthukrishnan S."/>
            <person name="Kramer K.J."/>
            <person name="Arakane Y."/>
            <person name="Beeman R.W."/>
            <person name="Zhu Q."/>
            <person name="Hogenkamp D."/>
            <person name="Dixit R."/>
            <person name="Oppert B."/>
            <person name="Jiang H."/>
            <person name="Zou Z."/>
            <person name="Marshall J."/>
            <person name="Elpidina E."/>
            <person name="Vinokurov K."/>
            <person name="Oppert C."/>
            <person name="Zou Z."/>
            <person name="Evans J."/>
            <person name="Lu Z."/>
            <person name="Zhao P."/>
            <person name="Sumathipala N."/>
            <person name="Altincicek B."/>
            <person name="Vilcinskas A."/>
            <person name="Williams M."/>
            <person name="Hultmark D."/>
            <person name="Hetru C."/>
            <person name="Jiang H."/>
            <person name="Grimmelikhuijzen C.J."/>
            <person name="Hauser F."/>
            <person name="Cazzamali G."/>
            <person name="Williamson M."/>
            <person name="Park Y."/>
            <person name="Li B."/>
            <person name="Tanaka Y."/>
            <person name="Predel R."/>
            <person name="Neupert S."/>
            <person name="Schachtner J."/>
            <person name="Verleyen P."/>
            <person name="Raible F."/>
            <person name="Bork P."/>
            <person name="Friedrich M."/>
            <person name="Walden K.K."/>
            <person name="Robertson H.M."/>
            <person name="Angeli S."/>
            <person name="Foret S."/>
            <person name="Bucher G."/>
            <person name="Schuetz S."/>
            <person name="Maleszka R."/>
            <person name="Wimmer E.A."/>
            <person name="Beeman R.W."/>
            <person name="Lorenzen M."/>
            <person name="Tomoyasu Y."/>
            <person name="Miller S.C."/>
            <person name="Grossmann D."/>
            <person name="Bucher G."/>
        </authorList>
    </citation>
    <scope>NUCLEOTIDE SEQUENCE [LARGE SCALE GENOMIC DNA]</scope>
    <source>
        <strain evidence="6 7">Georgia GA2</strain>
    </source>
</reference>
<proteinExistence type="predicted"/>
<evidence type="ECO:0000256" key="4">
    <source>
        <dbReference type="ARBA" id="ARBA00023136"/>
    </source>
</evidence>
<feature type="transmembrane region" description="Helical" evidence="5">
    <location>
        <begin position="653"/>
        <end position="674"/>
    </location>
</feature>
<name>A0A139WN96_TRICA</name>
<feature type="transmembrane region" description="Helical" evidence="5">
    <location>
        <begin position="150"/>
        <end position="172"/>
    </location>
</feature>
<feature type="transmembrane region" description="Helical" evidence="5">
    <location>
        <begin position="686"/>
        <end position="709"/>
    </location>
</feature>
<dbReference type="InterPro" id="IPR036259">
    <property type="entry name" value="MFS_trans_sf"/>
</dbReference>
<feature type="transmembrane region" description="Helical" evidence="5">
    <location>
        <begin position="628"/>
        <end position="647"/>
    </location>
</feature>
<protein>
    <recommendedName>
        <fullName evidence="8">Major facilitator superfamily (MFS) profile domain-containing protein</fullName>
    </recommendedName>
</protein>
<feature type="transmembrane region" description="Helical" evidence="5">
    <location>
        <begin position="946"/>
        <end position="969"/>
    </location>
</feature>
<dbReference type="eggNOG" id="KOG0255">
    <property type="taxonomic scope" value="Eukaryota"/>
</dbReference>
<dbReference type="OMA" id="MIEFIPV"/>
<reference evidence="6 7" key="2">
    <citation type="journal article" date="2010" name="Nucleic Acids Res.">
        <title>BeetleBase in 2010: revisions to provide comprehensive genomic information for Tribolium castaneum.</title>
        <authorList>
            <person name="Kim H.S."/>
            <person name="Murphy T."/>
            <person name="Xia J."/>
            <person name="Caragea D."/>
            <person name="Park Y."/>
            <person name="Beeman R.W."/>
            <person name="Lorenzen M.D."/>
            <person name="Butcher S."/>
            <person name="Manak J.R."/>
            <person name="Brown S.J."/>
        </authorList>
    </citation>
    <scope>GENOME REANNOTATION</scope>
    <source>
        <strain evidence="6 7">Georgia GA2</strain>
    </source>
</reference>
<evidence type="ECO:0000256" key="3">
    <source>
        <dbReference type="ARBA" id="ARBA00022989"/>
    </source>
</evidence>
<evidence type="ECO:0000256" key="5">
    <source>
        <dbReference type="SAM" id="Phobius"/>
    </source>
</evidence>
<dbReference type="GO" id="GO:0016020">
    <property type="term" value="C:membrane"/>
    <property type="evidence" value="ECO:0007669"/>
    <property type="project" value="UniProtKB-SubCell"/>
</dbReference>
<feature type="transmembrane region" description="Helical" evidence="5">
    <location>
        <begin position="351"/>
        <end position="374"/>
    </location>
</feature>
<evidence type="ECO:0000313" key="6">
    <source>
        <dbReference type="EMBL" id="KYB29363.1"/>
    </source>
</evidence>
<feature type="non-terminal residue" evidence="6">
    <location>
        <position position="1029"/>
    </location>
</feature>
<feature type="transmembrane region" description="Helical" evidence="5">
    <location>
        <begin position="184"/>
        <end position="204"/>
    </location>
</feature>
<feature type="transmembrane region" description="Helical" evidence="5">
    <location>
        <begin position="601"/>
        <end position="621"/>
    </location>
</feature>
<feature type="transmembrane region" description="Helical" evidence="5">
    <location>
        <begin position="798"/>
        <end position="821"/>
    </location>
</feature>
<dbReference type="Proteomes" id="UP000007266">
    <property type="component" value="Linkage group 2"/>
</dbReference>
<feature type="transmembrane region" description="Helical" evidence="5">
    <location>
        <begin position="326"/>
        <end position="344"/>
    </location>
</feature>
<dbReference type="InParanoid" id="A0A139WN96"/>
<sequence>SDSSPPEEIVPAITGCCGLWQISVCIGAFLSQFIHGLDLTTLQTSAVSEMNYTCKGTNSSICSYPNGTKCTEFEYYSDTIISFAEKLNLVCEKGKYVLWIRNVYRMGLFLGYFMSGVCGDKFGLKPTAMIFISLQSLTGLFILSMRSYEIVLFFVFTHGVFSNSINLIPSVAVSDVVGNRWRTLALGIVASGVPLSIAVFPFYYNLFNDISGVVAADSVLPLILLLPLVYFRDSPNYVVVMLDFVKEERVLRRISRCNHRPLSAEARLAPVQVIVDSGVPHHCSIWSIFKPPSLRVAYCTLLGSWFFLGYTQSLTMKYAYEDFKRLPIFGCCGIFGSLLAVFLCHFFQHKVVIGIFAISKNISLGICLLLDLLWHNSECLVFKIGILSSAFWLWGVRGALFTLTPRMFPTEKRCLCCGVCFATFHLGFFLAIVLDYFFDNTIWTIGGIFLLGGVIELTGSFWFWDVQNRELPDYLIDCIRFEKFYKPSRFLIIYENMAVRVKNGSPPEELLATNAGGFGRWQVCVVSITLLCILFHGFDVYTSKLATPIPLNYTCSAPNSSRCFYANGTKCREFTFSKEYQIYTYAERFNLVCEDEILGSWVKNCFCVGVAIGFVLTGWTADRFGQKITAMVFIPLQCLLGVFLISITNFSMMLFFVVVQGICSTCTVLTPRIAVCEAVGNKWRTFMLAFVMLPLPIGLIISPYLFIILIDINKVVAVVSVLPLLLLVPILYFKDSPNKILVTYDFKRVEESVRKIAEFNKQPLPNEIRIRPVQLIENAPPRPYLCPGIWQHPETRSVFLAMTIHLFFIGFTMDLLLVNIYRNYAYIYTYGISAIIGILSAILMAHFIRHSRLIAIFCVLKDACVCIIFLSDDFHYIALGENTIFAMKLVGTFLHFVAFIVSDNITTRVFPTDFRAQGAGVAHGLFFLGNFFGSVMLTYAKGNVFIWPYVAIIGFVAPVVEVVCSFWLWDVHNRELPDFFEDAVNFQQFYKPVRYVGIDNKFATLREKEVRSIELNELSGVIPSISFVK</sequence>
<dbReference type="AlphaFoldDB" id="A0A139WN96"/>
<feature type="transmembrane region" description="Helical" evidence="5">
    <location>
        <begin position="715"/>
        <end position="733"/>
    </location>
</feature>
<dbReference type="InterPro" id="IPR011701">
    <property type="entry name" value="MFS"/>
</dbReference>
<keyword evidence="2 5" id="KW-0812">Transmembrane</keyword>
<feature type="transmembrane region" description="Helical" evidence="5">
    <location>
        <begin position="126"/>
        <end position="144"/>
    </location>
</feature>
<feature type="transmembrane region" description="Helical" evidence="5">
    <location>
        <begin position="443"/>
        <end position="464"/>
    </location>
</feature>
<evidence type="ECO:0008006" key="8">
    <source>
        <dbReference type="Google" id="ProtNLM"/>
    </source>
</evidence>
<feature type="transmembrane region" description="Helical" evidence="5">
    <location>
        <begin position="883"/>
        <end position="901"/>
    </location>
</feature>
<feature type="transmembrane region" description="Helical" evidence="5">
    <location>
        <begin position="210"/>
        <end position="231"/>
    </location>
</feature>
<keyword evidence="3 5" id="KW-1133">Transmembrane helix</keyword>
<organism evidence="6 7">
    <name type="scientific">Tribolium castaneum</name>
    <name type="common">Red flour beetle</name>
    <dbReference type="NCBI Taxonomy" id="7070"/>
    <lineage>
        <taxon>Eukaryota</taxon>
        <taxon>Metazoa</taxon>
        <taxon>Ecdysozoa</taxon>
        <taxon>Arthropoda</taxon>
        <taxon>Hexapoda</taxon>
        <taxon>Insecta</taxon>
        <taxon>Pterygota</taxon>
        <taxon>Neoptera</taxon>
        <taxon>Endopterygota</taxon>
        <taxon>Coleoptera</taxon>
        <taxon>Polyphaga</taxon>
        <taxon>Cucujiformia</taxon>
        <taxon>Tenebrionidae</taxon>
        <taxon>Tenebrionidae incertae sedis</taxon>
        <taxon>Tribolium</taxon>
    </lineage>
</organism>
<evidence type="ECO:0000256" key="2">
    <source>
        <dbReference type="ARBA" id="ARBA00022692"/>
    </source>
</evidence>
<dbReference type="Pfam" id="PF07690">
    <property type="entry name" value="MFS_1"/>
    <property type="match status" value="2"/>
</dbReference>
<feature type="transmembrane region" description="Helical" evidence="5">
    <location>
        <begin position="415"/>
        <end position="437"/>
    </location>
</feature>
<comment type="subcellular location">
    <subcellularLocation>
        <location evidence="1">Membrane</location>
        <topology evidence="1">Multi-pass membrane protein</topology>
    </subcellularLocation>
</comment>
<feature type="transmembrane region" description="Helical" evidence="5">
    <location>
        <begin position="380"/>
        <end position="403"/>
    </location>
</feature>
<dbReference type="PANTHER" id="PTHR24064">
    <property type="entry name" value="SOLUTE CARRIER FAMILY 22 MEMBER"/>
    <property type="match status" value="1"/>
</dbReference>
<dbReference type="Gene3D" id="1.20.1250.20">
    <property type="entry name" value="MFS general substrate transporter like domains"/>
    <property type="match status" value="2"/>
</dbReference>
<dbReference type="GO" id="GO:0022857">
    <property type="term" value="F:transmembrane transporter activity"/>
    <property type="evidence" value="ECO:0007669"/>
    <property type="project" value="InterPro"/>
</dbReference>